<gene>
    <name evidence="2" type="ORF">SAMN04488056_101421</name>
</gene>
<feature type="domain" description="TNase-like" evidence="1">
    <location>
        <begin position="60"/>
        <end position="132"/>
    </location>
</feature>
<sequence length="144" mass="16167">MRNLGIWAVLSFAVYGLYVMNENQTTPTDHGRVSMPICSSGKRVSCVVDGDTFWLKGTKYRLKDVDTPETNGQCSGERRLAANATRALSSFLSKGEISLRTYGEGYYSRTLVKVSVDGQDAGKYLLQQRLARRWPDGPKFWCNE</sequence>
<dbReference type="EMBL" id="FOVR01000001">
    <property type="protein sequence ID" value="SFN59723.1"/>
    <property type="molecule type" value="Genomic_DNA"/>
</dbReference>
<name>A0A1I5ABD7_9HYPH</name>
<dbReference type="AlphaFoldDB" id="A0A1I5ABD7"/>
<dbReference type="Proteomes" id="UP000199236">
    <property type="component" value="Unassembled WGS sequence"/>
</dbReference>
<dbReference type="STRING" id="655353.SAMN04488056_101421"/>
<proteinExistence type="predicted"/>
<dbReference type="OrthoDB" id="7469880at2"/>
<dbReference type="Gene3D" id="2.40.50.90">
    <property type="match status" value="1"/>
</dbReference>
<reference evidence="2 3" key="1">
    <citation type="submission" date="2016-10" db="EMBL/GenBank/DDBJ databases">
        <authorList>
            <person name="de Groot N.N."/>
        </authorList>
    </citation>
    <scope>NUCLEOTIDE SEQUENCE [LARGE SCALE GENOMIC DNA]</scope>
    <source>
        <strain evidence="2 3">CGMCC 1.9157</strain>
    </source>
</reference>
<dbReference type="InterPro" id="IPR016071">
    <property type="entry name" value="Staphylococal_nuclease_OB-fold"/>
</dbReference>
<protein>
    <submittedName>
        <fullName evidence="2">Nuclease homologue</fullName>
    </submittedName>
</protein>
<evidence type="ECO:0000259" key="1">
    <source>
        <dbReference type="Pfam" id="PF00565"/>
    </source>
</evidence>
<dbReference type="Pfam" id="PF00565">
    <property type="entry name" value="SNase"/>
    <property type="match status" value="1"/>
</dbReference>
<dbReference type="SUPFAM" id="SSF50199">
    <property type="entry name" value="Staphylococcal nuclease"/>
    <property type="match status" value="1"/>
</dbReference>
<accession>A0A1I5ABD7</accession>
<evidence type="ECO:0000313" key="3">
    <source>
        <dbReference type="Proteomes" id="UP000199236"/>
    </source>
</evidence>
<dbReference type="InterPro" id="IPR035437">
    <property type="entry name" value="SNase_OB-fold_sf"/>
</dbReference>
<evidence type="ECO:0000313" key="2">
    <source>
        <dbReference type="EMBL" id="SFN59723.1"/>
    </source>
</evidence>
<organism evidence="2 3">
    <name type="scientific">Cohaesibacter marisflavi</name>
    <dbReference type="NCBI Taxonomy" id="655353"/>
    <lineage>
        <taxon>Bacteria</taxon>
        <taxon>Pseudomonadati</taxon>
        <taxon>Pseudomonadota</taxon>
        <taxon>Alphaproteobacteria</taxon>
        <taxon>Hyphomicrobiales</taxon>
        <taxon>Cohaesibacteraceae</taxon>
    </lineage>
</organism>
<keyword evidence="3" id="KW-1185">Reference proteome</keyword>